<keyword evidence="1" id="KW-1133">Transmembrane helix</keyword>
<dbReference type="Proteomes" id="UP000274483">
    <property type="component" value="Chromosome"/>
</dbReference>
<keyword evidence="1" id="KW-0472">Membrane</keyword>
<dbReference type="AlphaFoldDB" id="A0A3N0WVK4"/>
<name>A0A3N0WVK4_9FLAO</name>
<dbReference type="Proteomes" id="UP000270224">
    <property type="component" value="Unassembled WGS sequence"/>
</dbReference>
<dbReference type="OrthoDB" id="893153at2"/>
<evidence type="ECO:0000256" key="1">
    <source>
        <dbReference type="SAM" id="Phobius"/>
    </source>
</evidence>
<sequence length="139" mass="15768">MTKDKSSVFLFLDDEVTPLAELETPIVFDFDTTKLTDGDHVLKIISKSTQGREGIRKIHFTVKNGPSVSVEGLKDKDIVDGVLPLMINAYDKGNQKSFMIEGSETPQTIPVWIWIIIILFAGWAAYYGITYFYRMPEIF</sequence>
<keyword evidence="1" id="KW-0812">Transmembrane</keyword>
<evidence type="ECO:0000313" key="5">
    <source>
        <dbReference type="Proteomes" id="UP000274483"/>
    </source>
</evidence>
<dbReference type="RefSeq" id="WP_123265674.1">
    <property type="nucleotide sequence ID" value="NZ_CBCRWA010000001.1"/>
</dbReference>
<accession>A0A3N0WVK4</accession>
<reference evidence="3" key="2">
    <citation type="submission" date="2018-11" db="EMBL/GenBank/DDBJ databases">
        <title>Proposal to divide the Flavobacteriaceae and reorganize its genera based on Amino Acid Identity values calculated from whole genome sequences.</title>
        <authorList>
            <person name="Nicholson A.C."/>
            <person name="Gulvik C.A."/>
            <person name="Whitney A.M."/>
            <person name="Humrighouse B.W."/>
            <person name="Bell M."/>
            <person name="Holmes B."/>
            <person name="Steigerwalt A."/>
            <person name="Villarma A."/>
            <person name="Sheth M."/>
            <person name="Batra D."/>
            <person name="Pryor J."/>
            <person name="Bernardet J.-F."/>
            <person name="Hugo C."/>
            <person name="Kampfer P."/>
            <person name="Newman J."/>
            <person name="Mcquiston J.R."/>
        </authorList>
    </citation>
    <scope>NUCLEOTIDE SEQUENCE</scope>
    <source>
        <strain evidence="3">H3056</strain>
    </source>
</reference>
<feature type="transmembrane region" description="Helical" evidence="1">
    <location>
        <begin position="111"/>
        <end position="133"/>
    </location>
</feature>
<dbReference type="EMBL" id="CP034158">
    <property type="protein sequence ID" value="AZI66477.1"/>
    <property type="molecule type" value="Genomic_DNA"/>
</dbReference>
<dbReference type="EMBL" id="RJUG01000003">
    <property type="protein sequence ID" value="ROI09092.1"/>
    <property type="molecule type" value="Genomic_DNA"/>
</dbReference>
<reference evidence="4" key="1">
    <citation type="submission" date="2018-11" db="EMBL/GenBank/DDBJ databases">
        <title>Proposal to divide the Flavobacteriaceae and reorganize its genera based on Amino Acid Identity values calculated from whole genome sequences.</title>
        <authorList>
            <person name="Nicholson A.C."/>
            <person name="Gulvik C.A."/>
            <person name="Whitney A.M."/>
            <person name="Humrighouse B.W."/>
            <person name="Bell M."/>
            <person name="Holmens B."/>
            <person name="Steigerwalt A."/>
            <person name="Villarma A."/>
            <person name="Sheth M."/>
            <person name="Batra D."/>
            <person name="Pryor J."/>
            <person name="Bernardet J.-F."/>
            <person name="Hugo C."/>
            <person name="Kampfer P."/>
            <person name="Newman J."/>
            <person name="Mcquiston J.R."/>
        </authorList>
    </citation>
    <scope>NUCLEOTIDE SEQUENCE [LARGE SCALE GENOMIC DNA]</scope>
    <source>
        <strain evidence="4">H3056</strain>
    </source>
</reference>
<proteinExistence type="predicted"/>
<evidence type="ECO:0000313" key="2">
    <source>
        <dbReference type="EMBL" id="AZI66477.1"/>
    </source>
</evidence>
<evidence type="ECO:0000313" key="4">
    <source>
        <dbReference type="Proteomes" id="UP000270224"/>
    </source>
</evidence>
<evidence type="ECO:0000313" key="3">
    <source>
        <dbReference type="EMBL" id="ROI09092.1"/>
    </source>
</evidence>
<gene>
    <name evidence="3" type="ORF">EGI11_06685</name>
    <name evidence="2" type="ORF">EIB71_01745</name>
</gene>
<reference evidence="2 5" key="3">
    <citation type="submission" date="2018-11" db="EMBL/GenBank/DDBJ databases">
        <title>Proposal to divide the Flavobacteriaceae and reorganize its genera based on Amino Acid Identity values calculated from whole genome sequences.</title>
        <authorList>
            <person name="Nicholson A.C."/>
            <person name="Gulvik C.A."/>
            <person name="Whitney A.M."/>
            <person name="Humrighouse B.W."/>
            <person name="Bell M."/>
            <person name="Holmes B."/>
            <person name="Steigerwalt A.G."/>
            <person name="Villarma A."/>
            <person name="Sheth M."/>
            <person name="Batra D."/>
            <person name="Pryor J."/>
            <person name="Bernardet J.-F."/>
            <person name="Hugo C."/>
            <person name="Kampfer P."/>
            <person name="Newman J.D."/>
            <person name="McQuiston J.R."/>
        </authorList>
    </citation>
    <scope>NUCLEOTIDE SEQUENCE [LARGE SCALE GENOMIC DNA]</scope>
    <source>
        <strain evidence="2 5">H3001</strain>
    </source>
</reference>
<protein>
    <submittedName>
        <fullName evidence="3">Cytochrome C</fullName>
    </submittedName>
</protein>
<organism evidence="3 4">
    <name type="scientific">Kaistella daneshvariae</name>
    <dbReference type="NCBI Taxonomy" id="2487074"/>
    <lineage>
        <taxon>Bacteria</taxon>
        <taxon>Pseudomonadati</taxon>
        <taxon>Bacteroidota</taxon>
        <taxon>Flavobacteriia</taxon>
        <taxon>Flavobacteriales</taxon>
        <taxon>Weeksellaceae</taxon>
        <taxon>Chryseobacterium group</taxon>
        <taxon>Kaistella</taxon>
    </lineage>
</organism>
<keyword evidence="5" id="KW-1185">Reference proteome</keyword>